<evidence type="ECO:0000256" key="1">
    <source>
        <dbReference type="SAM" id="Phobius"/>
    </source>
</evidence>
<keyword evidence="1" id="KW-0812">Transmembrane</keyword>
<dbReference type="AlphaFoldDB" id="A0AAV4I5F0"/>
<feature type="transmembrane region" description="Helical" evidence="1">
    <location>
        <begin position="21"/>
        <end position="45"/>
    </location>
</feature>
<keyword evidence="1" id="KW-1133">Transmembrane helix</keyword>
<dbReference type="Proteomes" id="UP000762676">
    <property type="component" value="Unassembled WGS sequence"/>
</dbReference>
<gene>
    <name evidence="2" type="ORF">ElyMa_001182400</name>
</gene>
<keyword evidence="1" id="KW-0472">Membrane</keyword>
<evidence type="ECO:0000313" key="2">
    <source>
        <dbReference type="EMBL" id="GFS04702.1"/>
    </source>
</evidence>
<feature type="transmembrane region" description="Helical" evidence="1">
    <location>
        <begin position="51"/>
        <end position="73"/>
    </location>
</feature>
<keyword evidence="3" id="KW-1185">Reference proteome</keyword>
<evidence type="ECO:0000313" key="3">
    <source>
        <dbReference type="Proteomes" id="UP000762676"/>
    </source>
</evidence>
<organism evidence="2 3">
    <name type="scientific">Elysia marginata</name>
    <dbReference type="NCBI Taxonomy" id="1093978"/>
    <lineage>
        <taxon>Eukaryota</taxon>
        <taxon>Metazoa</taxon>
        <taxon>Spiralia</taxon>
        <taxon>Lophotrochozoa</taxon>
        <taxon>Mollusca</taxon>
        <taxon>Gastropoda</taxon>
        <taxon>Heterobranchia</taxon>
        <taxon>Euthyneura</taxon>
        <taxon>Panpulmonata</taxon>
        <taxon>Sacoglossa</taxon>
        <taxon>Placobranchoidea</taxon>
        <taxon>Plakobranchidae</taxon>
        <taxon>Elysia</taxon>
    </lineage>
</organism>
<accession>A0AAV4I5F0</accession>
<reference evidence="2 3" key="1">
    <citation type="journal article" date="2021" name="Elife">
        <title>Chloroplast acquisition without the gene transfer in kleptoplastic sea slugs, Plakobranchus ocellatus.</title>
        <authorList>
            <person name="Maeda T."/>
            <person name="Takahashi S."/>
            <person name="Yoshida T."/>
            <person name="Shimamura S."/>
            <person name="Takaki Y."/>
            <person name="Nagai Y."/>
            <person name="Toyoda A."/>
            <person name="Suzuki Y."/>
            <person name="Arimoto A."/>
            <person name="Ishii H."/>
            <person name="Satoh N."/>
            <person name="Nishiyama T."/>
            <person name="Hasebe M."/>
            <person name="Maruyama T."/>
            <person name="Minagawa J."/>
            <person name="Obokata J."/>
            <person name="Shigenobu S."/>
        </authorList>
    </citation>
    <scope>NUCLEOTIDE SEQUENCE [LARGE SCALE GENOMIC DNA]</scope>
</reference>
<protein>
    <submittedName>
        <fullName evidence="2">Uncharacterized protein</fullName>
    </submittedName>
</protein>
<name>A0AAV4I5F0_9GAST</name>
<sequence length="307" mass="34420">MRGEMEIMTLIWKDESFVSNVSIIAPVIEIVLLKVVVVVVGVVVIVVVVVVAVVVVVVAVAEAAAAAAVLGSLQLKDKLKTQSPTTPLVNTFSPSVWRKHSACLPGPLKASNLAKDVHLSEIPTPTPLPHNKHNDMTRVTKNWRYIFPPRSDSNPKQTAFLDIALLYLQSPVCRAYKYQRKHHRTYYISIWLRQKANSSRRFNRSPTGLSTLRQRSPLQTDLDLYLYTVRYGVVCAPKFAQVQDVQTRPPGLCGPRWLLASLKCFTMIIRGTKTFTVRFHCVLSSSTTQTLKLHNNSKHHIEAQPVH</sequence>
<comment type="caution">
    <text evidence="2">The sequence shown here is derived from an EMBL/GenBank/DDBJ whole genome shotgun (WGS) entry which is preliminary data.</text>
</comment>
<dbReference type="EMBL" id="BMAT01002323">
    <property type="protein sequence ID" value="GFS04702.1"/>
    <property type="molecule type" value="Genomic_DNA"/>
</dbReference>
<proteinExistence type="predicted"/>